<evidence type="ECO:0000256" key="2">
    <source>
        <dbReference type="ARBA" id="ARBA00023125"/>
    </source>
</evidence>
<reference evidence="6 7" key="1">
    <citation type="submission" date="2016-12" db="EMBL/GenBank/DDBJ databases">
        <title>The draft genome sequence of Actinophytocola xinjiangensis.</title>
        <authorList>
            <person name="Wang W."/>
            <person name="Yuan L."/>
        </authorList>
    </citation>
    <scope>NUCLEOTIDE SEQUENCE [LARGE SCALE GENOMIC DNA]</scope>
    <source>
        <strain evidence="6 7">CGMCC 4.4663</strain>
    </source>
</reference>
<evidence type="ECO:0000256" key="1">
    <source>
        <dbReference type="ARBA" id="ARBA00023015"/>
    </source>
</evidence>
<proteinExistence type="predicted"/>
<feature type="DNA-binding region" description="H-T-H motif" evidence="4">
    <location>
        <begin position="40"/>
        <end position="59"/>
    </location>
</feature>
<evidence type="ECO:0000313" key="7">
    <source>
        <dbReference type="Proteomes" id="UP000185696"/>
    </source>
</evidence>
<dbReference type="RefSeq" id="WP_075132429.1">
    <property type="nucleotide sequence ID" value="NZ_MSIF01000003.1"/>
</dbReference>
<dbReference type="SUPFAM" id="SSF48498">
    <property type="entry name" value="Tetracyclin repressor-like, C-terminal domain"/>
    <property type="match status" value="1"/>
</dbReference>
<accession>A0A7Z0WPY4</accession>
<evidence type="ECO:0000259" key="5">
    <source>
        <dbReference type="PROSITE" id="PS50977"/>
    </source>
</evidence>
<protein>
    <recommendedName>
        <fullName evidence="5">HTH tetR-type domain-containing protein</fullName>
    </recommendedName>
</protein>
<dbReference type="PROSITE" id="PS50977">
    <property type="entry name" value="HTH_TETR_2"/>
    <property type="match status" value="1"/>
</dbReference>
<evidence type="ECO:0000256" key="4">
    <source>
        <dbReference type="PROSITE-ProRule" id="PRU00335"/>
    </source>
</evidence>
<keyword evidence="1" id="KW-0805">Transcription regulation</keyword>
<dbReference type="InterPro" id="IPR050109">
    <property type="entry name" value="HTH-type_TetR-like_transc_reg"/>
</dbReference>
<dbReference type="InterPro" id="IPR036271">
    <property type="entry name" value="Tet_transcr_reg_TetR-rel_C_sf"/>
</dbReference>
<keyword evidence="7" id="KW-1185">Reference proteome</keyword>
<dbReference type="PANTHER" id="PTHR30055">
    <property type="entry name" value="HTH-TYPE TRANSCRIPTIONAL REGULATOR RUTR"/>
    <property type="match status" value="1"/>
</dbReference>
<gene>
    <name evidence="6" type="ORF">BLA60_09615</name>
</gene>
<dbReference type="GO" id="GO:0003700">
    <property type="term" value="F:DNA-binding transcription factor activity"/>
    <property type="evidence" value="ECO:0007669"/>
    <property type="project" value="TreeGrafter"/>
</dbReference>
<evidence type="ECO:0000313" key="6">
    <source>
        <dbReference type="EMBL" id="OLF12237.1"/>
    </source>
</evidence>
<dbReference type="Pfam" id="PF00440">
    <property type="entry name" value="TetR_N"/>
    <property type="match status" value="1"/>
</dbReference>
<dbReference type="Proteomes" id="UP000185696">
    <property type="component" value="Unassembled WGS sequence"/>
</dbReference>
<dbReference type="InterPro" id="IPR009057">
    <property type="entry name" value="Homeodomain-like_sf"/>
</dbReference>
<name>A0A7Z0WPY4_9PSEU</name>
<feature type="domain" description="HTH tetR-type" evidence="5">
    <location>
        <begin position="17"/>
        <end position="77"/>
    </location>
</feature>
<comment type="caution">
    <text evidence="6">The sequence shown here is derived from an EMBL/GenBank/DDBJ whole genome shotgun (WGS) entry which is preliminary data.</text>
</comment>
<dbReference type="AlphaFoldDB" id="A0A7Z0WPY4"/>
<keyword evidence="2 4" id="KW-0238">DNA-binding</keyword>
<dbReference type="Pfam" id="PF13305">
    <property type="entry name" value="TetR_C_33"/>
    <property type="match status" value="1"/>
</dbReference>
<dbReference type="OrthoDB" id="3173376at2"/>
<organism evidence="6 7">
    <name type="scientific">Actinophytocola xinjiangensis</name>
    <dbReference type="NCBI Taxonomy" id="485602"/>
    <lineage>
        <taxon>Bacteria</taxon>
        <taxon>Bacillati</taxon>
        <taxon>Actinomycetota</taxon>
        <taxon>Actinomycetes</taxon>
        <taxon>Pseudonocardiales</taxon>
        <taxon>Pseudonocardiaceae</taxon>
    </lineage>
</organism>
<dbReference type="PANTHER" id="PTHR30055:SF234">
    <property type="entry name" value="HTH-TYPE TRANSCRIPTIONAL REGULATOR BETI"/>
    <property type="match status" value="1"/>
</dbReference>
<sequence length="233" mass="25298">MESSGSATARKRPYHHGDLRNALVTAAATLAAEGGPDSVSIRAAARMVGVTPTAAYRHFAGQDELLGAAKDRALAELTDAMTKELAARPKSSDPVRYALGSLAALGRGYVSFARSRPGLFRTVFFWEGSTSEFLEEEDRPPNNPFQLLLSSLDELVAVGYLSQERRRMAEYTAWAMVHGLAVLFDGPLRDLPTEIRDEALVQSMVTFAHGLSASGLTPAQENLLTDEMRTLTR</sequence>
<dbReference type="InterPro" id="IPR001647">
    <property type="entry name" value="HTH_TetR"/>
</dbReference>
<dbReference type="GO" id="GO:0000976">
    <property type="term" value="F:transcription cis-regulatory region binding"/>
    <property type="evidence" value="ECO:0007669"/>
    <property type="project" value="TreeGrafter"/>
</dbReference>
<keyword evidence="3" id="KW-0804">Transcription</keyword>
<dbReference type="InterPro" id="IPR025996">
    <property type="entry name" value="MT1864/Rv1816-like_C"/>
</dbReference>
<dbReference type="EMBL" id="MSIF01000003">
    <property type="protein sequence ID" value="OLF12237.1"/>
    <property type="molecule type" value="Genomic_DNA"/>
</dbReference>
<evidence type="ECO:0000256" key="3">
    <source>
        <dbReference type="ARBA" id="ARBA00023163"/>
    </source>
</evidence>
<dbReference type="SUPFAM" id="SSF46689">
    <property type="entry name" value="Homeodomain-like"/>
    <property type="match status" value="1"/>
</dbReference>
<dbReference type="Gene3D" id="1.10.357.10">
    <property type="entry name" value="Tetracycline Repressor, domain 2"/>
    <property type="match status" value="1"/>
</dbReference>